<feature type="region of interest" description="Disordered" evidence="2">
    <location>
        <begin position="929"/>
        <end position="948"/>
    </location>
</feature>
<evidence type="ECO:0000256" key="1">
    <source>
        <dbReference type="ARBA" id="ARBA00022737"/>
    </source>
</evidence>
<dbReference type="PANTHER" id="PTHR13817">
    <property type="entry name" value="TITIN"/>
    <property type="match status" value="1"/>
</dbReference>
<dbReference type="InterPro" id="IPR036116">
    <property type="entry name" value="FN3_sf"/>
</dbReference>
<dbReference type="Pfam" id="PF12245">
    <property type="entry name" value="Big_3_2"/>
    <property type="match status" value="1"/>
</dbReference>
<dbReference type="CDD" id="cd00063">
    <property type="entry name" value="FN3"/>
    <property type="match status" value="8"/>
</dbReference>
<dbReference type="PANTHER" id="PTHR13817:SF173">
    <property type="entry name" value="FRAZZLED"/>
    <property type="match status" value="1"/>
</dbReference>
<feature type="domain" description="Fibronectin type-III" evidence="3">
    <location>
        <begin position="764"/>
        <end position="848"/>
    </location>
</feature>
<dbReference type="RefSeq" id="WP_191624379.1">
    <property type="nucleotide sequence ID" value="NZ_CABVHQ010000053.1"/>
</dbReference>
<dbReference type="CDD" id="cd08557">
    <property type="entry name" value="PI-PLCc_bacteria_like"/>
    <property type="match status" value="1"/>
</dbReference>
<protein>
    <recommendedName>
        <fullName evidence="3">Fibronectin type-III domain-containing protein</fullName>
    </recommendedName>
</protein>
<dbReference type="Pfam" id="PF00041">
    <property type="entry name" value="fn3"/>
    <property type="match status" value="7"/>
</dbReference>
<dbReference type="Gene3D" id="2.60.40.10">
    <property type="entry name" value="Immunoglobulins"/>
    <property type="match status" value="9"/>
</dbReference>
<dbReference type="InterPro" id="IPR022038">
    <property type="entry name" value="Ig-like_bact"/>
</dbReference>
<accession>A0A5E7E9V6</accession>
<feature type="compositionally biased region" description="Polar residues" evidence="2">
    <location>
        <begin position="932"/>
        <end position="948"/>
    </location>
</feature>
<dbReference type="GO" id="GO:0006629">
    <property type="term" value="P:lipid metabolic process"/>
    <property type="evidence" value="ECO:0007669"/>
    <property type="project" value="InterPro"/>
</dbReference>
<proteinExistence type="predicted"/>
<evidence type="ECO:0000313" key="5">
    <source>
        <dbReference type="Proteomes" id="UP000337909"/>
    </source>
</evidence>
<dbReference type="InterPro" id="IPR003961">
    <property type="entry name" value="FN3_dom"/>
</dbReference>
<dbReference type="InterPro" id="IPR050964">
    <property type="entry name" value="Striated_Muscle_Regulatory"/>
</dbReference>
<dbReference type="InterPro" id="IPR017946">
    <property type="entry name" value="PLC-like_Pdiesterase_TIM-brl"/>
</dbReference>
<feature type="domain" description="Fibronectin type-III" evidence="3">
    <location>
        <begin position="944"/>
        <end position="1028"/>
    </location>
</feature>
<evidence type="ECO:0000256" key="2">
    <source>
        <dbReference type="SAM" id="MobiDB-lite"/>
    </source>
</evidence>
<dbReference type="SMART" id="SM00060">
    <property type="entry name" value="FN3"/>
    <property type="match status" value="9"/>
</dbReference>
<keyword evidence="1" id="KW-0677">Repeat</keyword>
<dbReference type="InterPro" id="IPR013783">
    <property type="entry name" value="Ig-like_fold"/>
</dbReference>
<dbReference type="SUPFAM" id="SSF51695">
    <property type="entry name" value="PLC-like phosphodiesterases"/>
    <property type="match status" value="1"/>
</dbReference>
<evidence type="ECO:0000259" key="3">
    <source>
        <dbReference type="PROSITE" id="PS50853"/>
    </source>
</evidence>
<gene>
    <name evidence="4" type="ORF">PS691_04369</name>
</gene>
<dbReference type="GO" id="GO:0008081">
    <property type="term" value="F:phosphoric diester hydrolase activity"/>
    <property type="evidence" value="ECO:0007669"/>
    <property type="project" value="InterPro"/>
</dbReference>
<evidence type="ECO:0000313" key="4">
    <source>
        <dbReference type="EMBL" id="VVO23458.1"/>
    </source>
</evidence>
<name>A0A5E7E9V6_PSEFL</name>
<reference evidence="4 5" key="1">
    <citation type="submission" date="2019-09" db="EMBL/GenBank/DDBJ databases">
        <authorList>
            <person name="Chandra G."/>
            <person name="Truman W A."/>
        </authorList>
    </citation>
    <scope>NUCLEOTIDE SEQUENCE [LARGE SCALE GENOMIC DNA]</scope>
    <source>
        <strain evidence="4">PS691</strain>
    </source>
</reference>
<feature type="domain" description="Fibronectin type-III" evidence="3">
    <location>
        <begin position="853"/>
        <end position="938"/>
    </location>
</feature>
<dbReference type="PROSITE" id="PS50853">
    <property type="entry name" value="FN3"/>
    <property type="match status" value="6"/>
</dbReference>
<feature type="domain" description="Fibronectin type-III" evidence="3">
    <location>
        <begin position="415"/>
        <end position="502"/>
    </location>
</feature>
<feature type="domain" description="Fibronectin type-III" evidence="3">
    <location>
        <begin position="1034"/>
        <end position="1118"/>
    </location>
</feature>
<feature type="domain" description="Fibronectin type-III" evidence="3">
    <location>
        <begin position="591"/>
        <end position="675"/>
    </location>
</feature>
<dbReference type="Gene3D" id="3.20.20.190">
    <property type="entry name" value="Phosphatidylinositol (PI) phosphodiesterase"/>
    <property type="match status" value="1"/>
</dbReference>
<sequence length="1196" mass="131077">MSLQEPIQGTDIELQNVFLQPPTVSDTENDVLKYNNLTANPVIGVASWLGINSQSRLWLHCECTYANGRSGVIELAEAVPANSQIGTQAFSCELPLEELAKLADNTPITIILMVSTDGTRQEQSLSSARYSLMFQHPITLVNYSRWMTELGSNIEQLKIHDLILPEAHNAGVDQEGAGWPTDQWGACQDDTFDYQLNNGIRALDLRLYRDGSSFIFKHGSYDANRGLFECLDKVSAFAKANPGEIVILDFHEVFADGLEESVFSALQLRISQLCIPPSAQSLTIGQIRNRFPGKNVIIAWNSPYWFCWGKVHQTWTGEDLNGERALYNHILRTMADPPKNQLWSIFAAGYNTLGPIRFKPNAIHWDCFFNNVGSVRYRQPSKGNMINVDFFGGTGAVDRCITATRDRASKARLSVPTQLTTSDVTTNSIRLKWARPQDSETIVGYTLYANDQPFAKLLETEFVFTGLTEGRKYHLQIVPHFASGDGAAAEITAVTVDATKPSKPTDLRFTFIETHPQALLRWTASTDNVAVTHYKIYANNNLLDTVDAQINYYLVNVADFFTYRVRAVDAAGNFADSDSLTMTSDHSPPSKPTNLRASTITANSISLEWAASSDNVGVTGYRIYRNDTPIDTVSSTFYIDRGLAETTHYVFKVRALDAAGNFADSDPLPVTTVDGTAPSKPTNLRIETDTERSYLFWDMSTDNVKVTGYEVYRNDKLLGTINFTAFFPIDVTEPYWFKVRALDAAGNYADSDLLASKDDQPPSKPGNLRATTITGNSVTLEWAASTDNFWITGYQIFRNNTPITIVNNTHYNATGLTESTTYIFKVRALDAAGNFSDSDPLPVTTPDTTAPSKPTNFRATAITGTAVVLEWAASSDNIGITGYEIYRDNTLIYTVTGTRIEVNGLTAGTTYMFKVRALDAAGNFADSDPLPVTTTKPDTTAPSKPTNFRATGITGTAAVLEWTASSDNVAVILYEIYRGNVRVETATGTRIVITDLTEGTTYTFKVRALDAAGNFADSDPLPVTTKPDTTAPSKPTNFRATTVTETSATLDWDASSDNVAVTGYQILLNSKPLTTVDSTRHVVGGLTGNTTYYFSIRALDAAGNQSETAYVEVTTVGNGPTQLEFNRLSSTAGTIQWKPPIDSVGVTGYQLSIDGQAVREVSQTGFMFTDLSPGTHLFEVRAIRNGQYSDPASISG</sequence>
<dbReference type="Proteomes" id="UP000337909">
    <property type="component" value="Unassembled WGS sequence"/>
</dbReference>
<dbReference type="AlphaFoldDB" id="A0A5E7E9V6"/>
<dbReference type="SUPFAM" id="SSF49265">
    <property type="entry name" value="Fibronectin type III"/>
    <property type="match status" value="5"/>
</dbReference>
<organism evidence="4 5">
    <name type="scientific">Pseudomonas fluorescens</name>
    <dbReference type="NCBI Taxonomy" id="294"/>
    <lineage>
        <taxon>Bacteria</taxon>
        <taxon>Pseudomonadati</taxon>
        <taxon>Pseudomonadota</taxon>
        <taxon>Gammaproteobacteria</taxon>
        <taxon>Pseudomonadales</taxon>
        <taxon>Pseudomonadaceae</taxon>
        <taxon>Pseudomonas</taxon>
    </lineage>
</organism>
<dbReference type="EMBL" id="CABVHQ010000053">
    <property type="protein sequence ID" value="VVO23458.1"/>
    <property type="molecule type" value="Genomic_DNA"/>
</dbReference>
<dbReference type="PROSITE" id="PS50007">
    <property type="entry name" value="PIPLC_X_DOMAIN"/>
    <property type="match status" value="1"/>
</dbReference>